<dbReference type="Proteomes" id="UP000004371">
    <property type="component" value="Unassembled WGS sequence"/>
</dbReference>
<keyword evidence="8" id="KW-1185">Reference proteome</keyword>
<protein>
    <submittedName>
        <fullName evidence="7">Phosphoenolpyruvate synthase</fullName>
    </submittedName>
</protein>
<accession>E8LSS0</accession>
<evidence type="ECO:0000313" key="8">
    <source>
        <dbReference type="Proteomes" id="UP000004371"/>
    </source>
</evidence>
<evidence type="ECO:0000259" key="6">
    <source>
        <dbReference type="Pfam" id="PF02896"/>
    </source>
</evidence>
<dbReference type="Gene3D" id="3.20.20.60">
    <property type="entry name" value="Phosphoenolpyruvate-binding domains"/>
    <property type="match status" value="1"/>
</dbReference>
<organism evidence="7 8">
    <name type="scientific">Vibrio brasiliensis LMG 20546</name>
    <dbReference type="NCBI Taxonomy" id="945543"/>
    <lineage>
        <taxon>Bacteria</taxon>
        <taxon>Pseudomonadati</taxon>
        <taxon>Pseudomonadota</taxon>
        <taxon>Gammaproteobacteria</taxon>
        <taxon>Vibrionales</taxon>
        <taxon>Vibrionaceae</taxon>
        <taxon>Vibrio</taxon>
        <taxon>Vibrio oreintalis group</taxon>
    </lineage>
</organism>
<dbReference type="OrthoDB" id="5854851at2"/>
<dbReference type="GO" id="GO:0005524">
    <property type="term" value="F:ATP binding"/>
    <property type="evidence" value="ECO:0007669"/>
    <property type="project" value="UniProtKB-KW"/>
</dbReference>
<evidence type="ECO:0000256" key="3">
    <source>
        <dbReference type="ARBA" id="ARBA00022741"/>
    </source>
</evidence>
<dbReference type="RefSeq" id="WP_006878866.1">
    <property type="nucleotide sequence ID" value="NZ_AEVS01000049.1"/>
</dbReference>
<keyword evidence="4" id="KW-0067">ATP-binding</keyword>
<keyword evidence="2" id="KW-0479">Metal-binding</keyword>
<dbReference type="AlphaFoldDB" id="E8LSS0"/>
<dbReference type="PANTHER" id="PTHR43030:SF1">
    <property type="entry name" value="PHOSPHOENOLPYRUVATE SYNTHASE"/>
    <property type="match status" value="1"/>
</dbReference>
<dbReference type="InterPro" id="IPR040442">
    <property type="entry name" value="Pyrv_kinase-like_dom_sf"/>
</dbReference>
<dbReference type="STRING" id="945543.VIBR0546_00070"/>
<dbReference type="InterPro" id="IPR015813">
    <property type="entry name" value="Pyrv/PenolPyrv_kinase-like_dom"/>
</dbReference>
<evidence type="ECO:0000256" key="4">
    <source>
        <dbReference type="ARBA" id="ARBA00022840"/>
    </source>
</evidence>
<name>E8LSS0_9VIBR</name>
<sequence length="295" mass="32211">MSLTRSSSMHPALNLGDSLPKPDQASSGSHLFVSLSEMILEHIFYHPDHASVQPSLPEAEVASINAILGDLSVDSHFVSTLTEQILTEVKPQHQSVRIDLGGADSYSFRTLLGGQLEPQEVNPALGLRGVSRYANEKFSKLFALECQVIKALQQQGCNVDIVVPFVRGLSDAAKIIDLLAEQGLPRGLNGLKVFYTIDVPSAALLSERLLHYFDGVVVNLENLAQFTLGVDRLSEDLEYLFDPQSEAVLQLIDQAVKAATNSSKPVVVTSNGLTHYARLQEYLVEHPQIEVIVTV</sequence>
<feature type="region of interest" description="Disordered" evidence="5">
    <location>
        <begin position="1"/>
        <end position="22"/>
    </location>
</feature>
<dbReference type="eggNOG" id="COG1080">
    <property type="taxonomic scope" value="Bacteria"/>
</dbReference>
<gene>
    <name evidence="7" type="ORF">VIBR0546_00070</name>
</gene>
<evidence type="ECO:0000256" key="2">
    <source>
        <dbReference type="ARBA" id="ARBA00022723"/>
    </source>
</evidence>
<feature type="domain" description="PEP-utilising enzyme C-terminal" evidence="6">
    <location>
        <begin position="91"/>
        <end position="267"/>
    </location>
</feature>
<proteinExistence type="inferred from homology"/>
<keyword evidence="7" id="KW-0670">Pyruvate</keyword>
<dbReference type="SUPFAM" id="SSF51621">
    <property type="entry name" value="Phosphoenolpyruvate/pyruvate domain"/>
    <property type="match status" value="1"/>
</dbReference>
<dbReference type="EMBL" id="AEVS01000049">
    <property type="protein sequence ID" value="EGA66113.1"/>
    <property type="molecule type" value="Genomic_DNA"/>
</dbReference>
<evidence type="ECO:0000313" key="7">
    <source>
        <dbReference type="EMBL" id="EGA66113.1"/>
    </source>
</evidence>
<dbReference type="GO" id="GO:0008986">
    <property type="term" value="F:pyruvate, water dikinase activity"/>
    <property type="evidence" value="ECO:0007669"/>
    <property type="project" value="InterPro"/>
</dbReference>
<dbReference type="InterPro" id="IPR000121">
    <property type="entry name" value="PEP_util_C"/>
</dbReference>
<dbReference type="PANTHER" id="PTHR43030">
    <property type="entry name" value="PHOSPHOENOLPYRUVATE SYNTHASE"/>
    <property type="match status" value="1"/>
</dbReference>
<evidence type="ECO:0000256" key="5">
    <source>
        <dbReference type="SAM" id="MobiDB-lite"/>
    </source>
</evidence>
<evidence type="ECO:0000256" key="1">
    <source>
        <dbReference type="ARBA" id="ARBA00007837"/>
    </source>
</evidence>
<reference evidence="7 8" key="1">
    <citation type="journal article" date="2012" name="Int. J. Syst. Evol. Microbiol.">
        <title>Vibrio caribbeanicus sp. nov., isolated from the marine sponge Scleritoderma cyanea.</title>
        <authorList>
            <person name="Hoffmann M."/>
            <person name="Monday S.R."/>
            <person name="Allard M.W."/>
            <person name="Strain E.A."/>
            <person name="Whittaker P."/>
            <person name="Naum M."/>
            <person name="McCarthy P.J."/>
            <person name="Lopez J.V."/>
            <person name="Fischer M."/>
            <person name="Brown E.W."/>
        </authorList>
    </citation>
    <scope>NUCLEOTIDE SEQUENCE [LARGE SCALE GENOMIC DNA]</scope>
    <source>
        <strain evidence="7 8">LMG 20546</strain>
    </source>
</reference>
<dbReference type="GO" id="GO:0046872">
    <property type="term" value="F:metal ion binding"/>
    <property type="evidence" value="ECO:0007669"/>
    <property type="project" value="UniProtKB-KW"/>
</dbReference>
<comment type="caution">
    <text evidence="7">The sequence shown here is derived from an EMBL/GenBank/DDBJ whole genome shotgun (WGS) entry which is preliminary data.</text>
</comment>
<dbReference type="Pfam" id="PF02896">
    <property type="entry name" value="PEP-utilizers_C"/>
    <property type="match status" value="1"/>
</dbReference>
<keyword evidence="3" id="KW-0547">Nucleotide-binding</keyword>
<dbReference type="InterPro" id="IPR006319">
    <property type="entry name" value="PEP_synth"/>
</dbReference>
<comment type="similarity">
    <text evidence="1">Belongs to the PEP-utilizing enzyme family.</text>
</comment>